<dbReference type="EMBL" id="DF236985">
    <property type="protein sequence ID" value="GAQ79712.1"/>
    <property type="molecule type" value="Genomic_DNA"/>
</dbReference>
<dbReference type="Gene3D" id="3.40.50.12160">
    <property type="entry name" value="Methylthiotransferase, N-terminal domain"/>
    <property type="match status" value="1"/>
</dbReference>
<evidence type="ECO:0000313" key="13">
    <source>
        <dbReference type="EMBL" id="GAQ79712.1"/>
    </source>
</evidence>
<dbReference type="PANTHER" id="PTHR43020:SF2">
    <property type="entry name" value="MITOCHONDRIAL TRNA METHYLTHIOTRANSFERASE CDK5RAP1"/>
    <property type="match status" value="1"/>
</dbReference>
<keyword evidence="6" id="KW-0819">tRNA processing</keyword>
<dbReference type="HAMAP" id="MF_01864">
    <property type="entry name" value="tRNA_metthiotr_MiaB"/>
    <property type="match status" value="1"/>
</dbReference>
<dbReference type="SFLD" id="SFLDG01082">
    <property type="entry name" value="B12-binding_domain_containing"/>
    <property type="match status" value="1"/>
</dbReference>
<dbReference type="InterPro" id="IPR020612">
    <property type="entry name" value="Methylthiotransferase_CS"/>
</dbReference>
<sequence>MAGAATRCGPGLTAWSGSLEKTVGARRTAVVSSLLPPLRPIVSNQCLRTRQPDGFPHQWGGEAKPERTHSVRCSAATLADAPPANSAEDGSGFCGEEGTVLQRPAVQEGAADKKYLIHTFGCQMNSADSERMAGVLEGMGYSSTDDLDTANVIVYNTCSIRDKAEQKVYSHLGRVTPRKKTDPSMRIIVAGCVAQQEGEQLLRRVPQVDLVMGPQHANRLQELLEQVDLGSQICATEPIHIIEDIAKPKRDSAVTAWVNVIYGCNECCTYCVVPGVRGKEQSREPEAIRREMLALGEAGYKEVTLLGQNIDAYGRDLPGLAEDGSGRRRWTFTDLLRYVHDVPGIERIRFTTSHPRYFSERLIKAISELPKVCKFFNIPFQSGDNQILKDMKRGYTIERYCEIIAKVRRYIPDASFSTDIIVGFPGETEEQFQNSVKVVRELGFDTVNTAAYSQRPNTPAADWECQVADLIKADRLQRINRVVREEAEKRTRRYLGRREKVLVEAVDPKTEGVVIGRTDGNRLCHIPGGIDLIGKIVDVDIVDTFTFSLKGKVADESEISRRREGQESLAAVS</sequence>
<dbReference type="OrthoDB" id="190098at2759"/>
<dbReference type="PANTHER" id="PTHR43020">
    <property type="entry name" value="CDK5 REGULATORY SUBUNIT-ASSOCIATED PROTEIN 1"/>
    <property type="match status" value="1"/>
</dbReference>
<evidence type="ECO:0000256" key="5">
    <source>
        <dbReference type="ARBA" id="ARBA00022691"/>
    </source>
</evidence>
<dbReference type="SFLD" id="SFLDF00273">
    <property type="entry name" value="(dimethylallyl)adenosine_tRNA"/>
    <property type="match status" value="1"/>
</dbReference>
<dbReference type="SMART" id="SM00729">
    <property type="entry name" value="Elp3"/>
    <property type="match status" value="1"/>
</dbReference>
<proteinExistence type="inferred from homology"/>
<dbReference type="OMA" id="CNEKCTY"/>
<dbReference type="InterPro" id="IPR007197">
    <property type="entry name" value="rSAM"/>
</dbReference>
<dbReference type="Gene3D" id="3.80.30.20">
    <property type="entry name" value="tm_1862 like domain"/>
    <property type="match status" value="1"/>
</dbReference>
<reference evidence="13 14" key="1">
    <citation type="journal article" date="2014" name="Nat. Commun.">
        <title>Klebsormidium flaccidum genome reveals primary factors for plant terrestrial adaptation.</title>
        <authorList>
            <person name="Hori K."/>
            <person name="Maruyama F."/>
            <person name="Fujisawa T."/>
            <person name="Togashi T."/>
            <person name="Yamamoto N."/>
            <person name="Seo M."/>
            <person name="Sato S."/>
            <person name="Yamada T."/>
            <person name="Mori H."/>
            <person name="Tajima N."/>
            <person name="Moriyama T."/>
            <person name="Ikeuchi M."/>
            <person name="Watanabe M."/>
            <person name="Wada H."/>
            <person name="Kobayashi K."/>
            <person name="Saito M."/>
            <person name="Masuda T."/>
            <person name="Sasaki-Sekimoto Y."/>
            <person name="Mashiguchi K."/>
            <person name="Awai K."/>
            <person name="Shimojima M."/>
            <person name="Masuda S."/>
            <person name="Iwai M."/>
            <person name="Nobusawa T."/>
            <person name="Narise T."/>
            <person name="Kondo S."/>
            <person name="Saito H."/>
            <person name="Sato R."/>
            <person name="Murakawa M."/>
            <person name="Ihara Y."/>
            <person name="Oshima-Yamada Y."/>
            <person name="Ohtaka K."/>
            <person name="Satoh M."/>
            <person name="Sonobe K."/>
            <person name="Ishii M."/>
            <person name="Ohtani R."/>
            <person name="Kanamori-Sato M."/>
            <person name="Honoki R."/>
            <person name="Miyazaki D."/>
            <person name="Mochizuki H."/>
            <person name="Umetsu J."/>
            <person name="Higashi K."/>
            <person name="Shibata D."/>
            <person name="Kamiya Y."/>
            <person name="Sato N."/>
            <person name="Nakamura Y."/>
            <person name="Tabata S."/>
            <person name="Ida S."/>
            <person name="Kurokawa K."/>
            <person name="Ohta H."/>
        </authorList>
    </citation>
    <scope>NUCLEOTIDE SEQUENCE [LARGE SCALE GENOMIC DNA]</scope>
    <source>
        <strain evidence="13 14">NIES-2285</strain>
    </source>
</reference>
<organism evidence="13 14">
    <name type="scientific">Klebsormidium nitens</name>
    <name type="common">Green alga</name>
    <name type="synonym">Ulothrix nitens</name>
    <dbReference type="NCBI Taxonomy" id="105231"/>
    <lineage>
        <taxon>Eukaryota</taxon>
        <taxon>Viridiplantae</taxon>
        <taxon>Streptophyta</taxon>
        <taxon>Klebsormidiophyceae</taxon>
        <taxon>Klebsormidiales</taxon>
        <taxon>Klebsormidiaceae</taxon>
        <taxon>Klebsormidium</taxon>
    </lineage>
</organism>
<dbReference type="CDD" id="cd01335">
    <property type="entry name" value="Radical_SAM"/>
    <property type="match status" value="1"/>
</dbReference>
<dbReference type="InterPro" id="IPR013848">
    <property type="entry name" value="Methylthiotransferase_N"/>
</dbReference>
<dbReference type="PROSITE" id="PS51449">
    <property type="entry name" value="MTTASE_N"/>
    <property type="match status" value="1"/>
</dbReference>
<comment type="cofactor">
    <cofactor evidence="1">
        <name>[4Fe-4S] cluster</name>
        <dbReference type="ChEBI" id="CHEBI:49883"/>
    </cofactor>
</comment>
<keyword evidence="3" id="KW-0004">4Fe-4S</keyword>
<gene>
    <name evidence="13" type="ORF">KFL_000360280</name>
</gene>
<dbReference type="SFLD" id="SFLDS00029">
    <property type="entry name" value="Radical_SAM"/>
    <property type="match status" value="1"/>
</dbReference>
<protein>
    <submittedName>
        <fullName evidence="13">tRNA modification enzyme</fullName>
    </submittedName>
</protein>
<evidence type="ECO:0000256" key="6">
    <source>
        <dbReference type="ARBA" id="ARBA00022694"/>
    </source>
</evidence>
<evidence type="ECO:0000256" key="9">
    <source>
        <dbReference type="ARBA" id="ARBA00023014"/>
    </source>
</evidence>
<dbReference type="InterPro" id="IPR002792">
    <property type="entry name" value="TRAM_dom"/>
</dbReference>
<evidence type="ECO:0000256" key="3">
    <source>
        <dbReference type="ARBA" id="ARBA00022485"/>
    </source>
</evidence>
<evidence type="ECO:0000259" key="12">
    <source>
        <dbReference type="PROSITE" id="PS51918"/>
    </source>
</evidence>
<dbReference type="InterPro" id="IPR006638">
    <property type="entry name" value="Elp3/MiaA/NifB-like_rSAM"/>
</dbReference>
<dbReference type="InterPro" id="IPR038135">
    <property type="entry name" value="Methylthiotransferase_N_sf"/>
</dbReference>
<feature type="domain" description="Radical SAM core" evidence="12">
    <location>
        <begin position="250"/>
        <end position="489"/>
    </location>
</feature>
<dbReference type="InterPro" id="IPR058240">
    <property type="entry name" value="rSAM_sf"/>
</dbReference>
<dbReference type="Pfam" id="PF00919">
    <property type="entry name" value="UPF0004"/>
    <property type="match status" value="1"/>
</dbReference>
<dbReference type="PROSITE" id="PS51918">
    <property type="entry name" value="RADICAL_SAM"/>
    <property type="match status" value="1"/>
</dbReference>
<dbReference type="InterPro" id="IPR023404">
    <property type="entry name" value="rSAM_horseshoe"/>
</dbReference>
<keyword evidence="9" id="KW-0411">Iron-sulfur</keyword>
<feature type="domain" description="TRAM" evidence="10">
    <location>
        <begin position="492"/>
        <end position="555"/>
    </location>
</feature>
<keyword evidence="5" id="KW-0949">S-adenosyl-L-methionine</keyword>
<dbReference type="SUPFAM" id="SSF102114">
    <property type="entry name" value="Radical SAM enzymes"/>
    <property type="match status" value="1"/>
</dbReference>
<dbReference type="Pfam" id="PF01938">
    <property type="entry name" value="TRAM"/>
    <property type="match status" value="1"/>
</dbReference>
<dbReference type="FunFam" id="3.80.30.20:FF:000001">
    <property type="entry name" value="tRNA-2-methylthio-N(6)-dimethylallyladenosine synthase 2"/>
    <property type="match status" value="1"/>
</dbReference>
<dbReference type="InterPro" id="IPR005839">
    <property type="entry name" value="Methylthiotransferase"/>
</dbReference>
<evidence type="ECO:0000256" key="1">
    <source>
        <dbReference type="ARBA" id="ARBA00001966"/>
    </source>
</evidence>
<evidence type="ECO:0000256" key="8">
    <source>
        <dbReference type="ARBA" id="ARBA00023004"/>
    </source>
</evidence>
<dbReference type="PROSITE" id="PS50926">
    <property type="entry name" value="TRAM"/>
    <property type="match status" value="1"/>
</dbReference>
<dbReference type="InterPro" id="IPR006463">
    <property type="entry name" value="MiaB_methiolase"/>
</dbReference>
<dbReference type="SFLD" id="SFLDG01061">
    <property type="entry name" value="methylthiotransferase"/>
    <property type="match status" value="1"/>
</dbReference>
<dbReference type="NCBIfam" id="TIGR01574">
    <property type="entry name" value="miaB-methiolase"/>
    <property type="match status" value="1"/>
</dbReference>
<evidence type="ECO:0000256" key="4">
    <source>
        <dbReference type="ARBA" id="ARBA00022490"/>
    </source>
</evidence>
<evidence type="ECO:0000259" key="11">
    <source>
        <dbReference type="PROSITE" id="PS51449"/>
    </source>
</evidence>
<dbReference type="Pfam" id="PF04055">
    <property type="entry name" value="Radical_SAM"/>
    <property type="match status" value="1"/>
</dbReference>
<keyword evidence="14" id="KW-1185">Reference proteome</keyword>
<keyword evidence="8" id="KW-0408">Iron</keyword>
<evidence type="ECO:0000259" key="10">
    <source>
        <dbReference type="PROSITE" id="PS50926"/>
    </source>
</evidence>
<dbReference type="GO" id="GO:0051539">
    <property type="term" value="F:4 iron, 4 sulfur cluster binding"/>
    <property type="evidence" value="ECO:0000318"/>
    <property type="project" value="GO_Central"/>
</dbReference>
<dbReference type="GO" id="GO:0035596">
    <property type="term" value="F:methylthiotransferase activity"/>
    <property type="evidence" value="ECO:0000318"/>
    <property type="project" value="GO_Central"/>
</dbReference>
<dbReference type="GO" id="GO:0046872">
    <property type="term" value="F:metal ion binding"/>
    <property type="evidence" value="ECO:0007669"/>
    <property type="project" value="UniProtKB-KW"/>
</dbReference>
<dbReference type="GO" id="GO:0035600">
    <property type="term" value="P:tRNA methylthiolation"/>
    <property type="evidence" value="ECO:0000318"/>
    <property type="project" value="GO_Central"/>
</dbReference>
<comment type="similarity">
    <text evidence="2">Belongs to the methylthiotransferase family. MiaB subfamily.</text>
</comment>
<dbReference type="AlphaFoldDB" id="A0A1Y1HPL9"/>
<dbReference type="FunFam" id="3.40.50.12160:FF:000006">
    <property type="entry name" value="tRNA-2-methylthio-N(6)-dimethylallyladenosine synthase"/>
    <property type="match status" value="1"/>
</dbReference>
<dbReference type="Proteomes" id="UP000054558">
    <property type="component" value="Unassembled WGS sequence"/>
</dbReference>
<accession>A0A1Y1HPL9</accession>
<dbReference type="PROSITE" id="PS01278">
    <property type="entry name" value="MTTASE_RADICAL"/>
    <property type="match status" value="1"/>
</dbReference>
<evidence type="ECO:0000256" key="7">
    <source>
        <dbReference type="ARBA" id="ARBA00022723"/>
    </source>
</evidence>
<name>A0A1Y1HPL9_KLENI</name>
<keyword evidence="4" id="KW-0963">Cytoplasm</keyword>
<dbReference type="NCBIfam" id="TIGR00089">
    <property type="entry name" value="MiaB/RimO family radical SAM methylthiotransferase"/>
    <property type="match status" value="1"/>
</dbReference>
<keyword evidence="7" id="KW-0479">Metal-binding</keyword>
<feature type="domain" description="MTTase N-terminal" evidence="11">
    <location>
        <begin position="113"/>
        <end position="229"/>
    </location>
</feature>
<dbReference type="STRING" id="105231.A0A1Y1HPL9"/>
<evidence type="ECO:0000313" key="14">
    <source>
        <dbReference type="Proteomes" id="UP000054558"/>
    </source>
</evidence>
<evidence type="ECO:0000256" key="2">
    <source>
        <dbReference type="ARBA" id="ARBA00009815"/>
    </source>
</evidence>